<reference evidence="3" key="1">
    <citation type="journal article" date="2019" name="Int. J. Syst. Evol. Microbiol.">
        <title>The Global Catalogue of Microorganisms (GCM) 10K type strain sequencing project: providing services to taxonomists for standard genome sequencing and annotation.</title>
        <authorList>
            <consortium name="The Broad Institute Genomics Platform"/>
            <consortium name="The Broad Institute Genome Sequencing Center for Infectious Disease"/>
            <person name="Wu L."/>
            <person name="Ma J."/>
        </authorList>
    </citation>
    <scope>NUCLEOTIDE SEQUENCE [LARGE SCALE GENOMIC DNA]</scope>
    <source>
        <strain evidence="3">JCM 4586</strain>
    </source>
</reference>
<evidence type="ECO:0000256" key="1">
    <source>
        <dbReference type="SAM" id="MobiDB-lite"/>
    </source>
</evidence>
<feature type="compositionally biased region" description="Pro residues" evidence="1">
    <location>
        <begin position="48"/>
        <end position="58"/>
    </location>
</feature>
<organism evidence="2 3">
    <name type="scientific">Streptomyces hiroshimensis</name>
    <dbReference type="NCBI Taxonomy" id="66424"/>
    <lineage>
        <taxon>Bacteria</taxon>
        <taxon>Bacillati</taxon>
        <taxon>Actinomycetota</taxon>
        <taxon>Actinomycetes</taxon>
        <taxon>Kitasatosporales</taxon>
        <taxon>Streptomycetaceae</taxon>
        <taxon>Streptomyces</taxon>
    </lineage>
</organism>
<keyword evidence="3" id="KW-1185">Reference proteome</keyword>
<protein>
    <submittedName>
        <fullName evidence="2">Uncharacterized protein</fullName>
    </submittedName>
</protein>
<feature type="region of interest" description="Disordered" evidence="1">
    <location>
        <begin position="47"/>
        <end position="74"/>
    </location>
</feature>
<evidence type="ECO:0000313" key="2">
    <source>
        <dbReference type="EMBL" id="GGX96656.1"/>
    </source>
</evidence>
<dbReference type="Proteomes" id="UP000659223">
    <property type="component" value="Unassembled WGS sequence"/>
</dbReference>
<dbReference type="EMBL" id="BMUT01000011">
    <property type="protein sequence ID" value="GGX96656.1"/>
    <property type="molecule type" value="Genomic_DNA"/>
</dbReference>
<sequence length="103" mass="10459">MSGSDARGPLSALRSALAPALRSALRACLLSAMNALRTQGQFWVYDPSPGPSPAPSPATRPLRGPAPGHPERLCPEAVPTAGELLLYRQVFGDGSGGTGPGGP</sequence>
<evidence type="ECO:0000313" key="3">
    <source>
        <dbReference type="Proteomes" id="UP000659223"/>
    </source>
</evidence>
<accession>A0ABQ2YVI4</accession>
<name>A0ABQ2YVI4_9ACTN</name>
<dbReference type="InterPro" id="IPR045701">
    <property type="entry name" value="DUF6059"/>
</dbReference>
<dbReference type="Pfam" id="PF19534">
    <property type="entry name" value="DUF6059"/>
    <property type="match status" value="1"/>
</dbReference>
<proteinExistence type="predicted"/>
<gene>
    <name evidence="2" type="ORF">GCM10010324_48310</name>
</gene>
<dbReference type="RefSeq" id="WP_190023838.1">
    <property type="nucleotide sequence ID" value="NZ_BMUT01000011.1"/>
</dbReference>
<comment type="caution">
    <text evidence="2">The sequence shown here is derived from an EMBL/GenBank/DDBJ whole genome shotgun (WGS) entry which is preliminary data.</text>
</comment>